<evidence type="ECO:0000256" key="4">
    <source>
        <dbReference type="ARBA" id="ARBA00022692"/>
    </source>
</evidence>
<dbReference type="Pfam" id="PF00209">
    <property type="entry name" value="SNF"/>
    <property type="match status" value="1"/>
</dbReference>
<comment type="caution">
    <text evidence="16">The sequence shown here is derived from an EMBL/GenBank/DDBJ whole genome shotgun (WGS) entry which is preliminary data.</text>
</comment>
<feature type="region of interest" description="Disordered" evidence="13">
    <location>
        <begin position="1201"/>
        <end position="1252"/>
    </location>
</feature>
<evidence type="ECO:0000313" key="17">
    <source>
        <dbReference type="Proteomes" id="UP001292094"/>
    </source>
</evidence>
<feature type="binding site" evidence="9">
    <location>
        <position position="86"/>
    </location>
    <ligand>
        <name>Na(+)</name>
        <dbReference type="ChEBI" id="CHEBI:29101"/>
        <label>1</label>
    </ligand>
</feature>
<feature type="region of interest" description="Disordered" evidence="13">
    <location>
        <begin position="1"/>
        <end position="67"/>
    </location>
</feature>
<gene>
    <name evidence="16" type="ORF">Pmani_028250</name>
</gene>
<dbReference type="Gene3D" id="1.20.5.990">
    <property type="entry name" value="Nemo cc2-lz domain - 1d5 darpin complex"/>
    <property type="match status" value="1"/>
</dbReference>
<feature type="binding site" evidence="9">
    <location>
        <position position="90"/>
    </location>
    <ligand>
        <name>Na(+)</name>
        <dbReference type="ChEBI" id="CHEBI:29101"/>
        <label>1</label>
    </ligand>
</feature>
<keyword evidence="7 12" id="KW-0175">Coiled coil</keyword>
<evidence type="ECO:0000256" key="2">
    <source>
        <dbReference type="ARBA" id="ARBA00006459"/>
    </source>
</evidence>
<feature type="transmembrane region" description="Helical" evidence="14">
    <location>
        <begin position="523"/>
        <end position="542"/>
    </location>
</feature>
<dbReference type="PRINTS" id="PR00176">
    <property type="entry name" value="NANEUSMPORT"/>
</dbReference>
<keyword evidence="3 11" id="KW-0813">Transport</keyword>
<dbReference type="PROSITE" id="PS00610">
    <property type="entry name" value="NA_NEUROTRAN_SYMP_1"/>
    <property type="match status" value="1"/>
</dbReference>
<feature type="transmembrane region" description="Helical" evidence="14">
    <location>
        <begin position="310"/>
        <end position="335"/>
    </location>
</feature>
<feature type="binding site" evidence="9">
    <location>
        <position position="421"/>
    </location>
    <ligand>
        <name>Na(+)</name>
        <dbReference type="ChEBI" id="CHEBI:29101"/>
        <label>1</label>
    </ligand>
</feature>
<feature type="transmembrane region" description="Helical" evidence="14">
    <location>
        <begin position="347"/>
        <end position="368"/>
    </location>
</feature>
<evidence type="ECO:0000256" key="13">
    <source>
        <dbReference type="SAM" id="MobiDB-lite"/>
    </source>
</evidence>
<feature type="binding site" evidence="9">
    <location>
        <position position="418"/>
    </location>
    <ligand>
        <name>Na(+)</name>
        <dbReference type="ChEBI" id="CHEBI:29101"/>
        <label>1</label>
    </ligand>
</feature>
<dbReference type="Proteomes" id="UP001292094">
    <property type="component" value="Unassembled WGS sequence"/>
</dbReference>
<feature type="region of interest" description="Disordered" evidence="13">
    <location>
        <begin position="900"/>
        <end position="922"/>
    </location>
</feature>
<dbReference type="GO" id="GO:0089718">
    <property type="term" value="P:amino acid import across plasma membrane"/>
    <property type="evidence" value="ECO:0007669"/>
    <property type="project" value="TreeGrafter"/>
</dbReference>
<feature type="compositionally biased region" description="Basic and acidic residues" evidence="13">
    <location>
        <begin position="22"/>
        <end position="36"/>
    </location>
</feature>
<feature type="transmembrane region" description="Helical" evidence="14">
    <location>
        <begin position="265"/>
        <end position="285"/>
    </location>
</feature>
<evidence type="ECO:0000256" key="5">
    <source>
        <dbReference type="ARBA" id="ARBA00022847"/>
    </source>
</evidence>
<feature type="transmembrane region" description="Helical" evidence="14">
    <location>
        <begin position="149"/>
        <end position="177"/>
    </location>
</feature>
<feature type="compositionally biased region" description="Basic and acidic residues" evidence="13">
    <location>
        <begin position="1240"/>
        <end position="1250"/>
    </location>
</feature>
<protein>
    <recommendedName>
        <fullName evidence="11">Transporter</fullName>
    </recommendedName>
</protein>
<keyword evidence="4 11" id="KW-0812">Transmembrane</keyword>
<dbReference type="InterPro" id="IPR037272">
    <property type="entry name" value="SNS_sf"/>
</dbReference>
<keyword evidence="8 14" id="KW-0472">Membrane</keyword>
<dbReference type="GO" id="GO:0046872">
    <property type="term" value="F:metal ion binding"/>
    <property type="evidence" value="ECO:0007669"/>
    <property type="project" value="UniProtKB-KW"/>
</dbReference>
<evidence type="ECO:0000256" key="12">
    <source>
        <dbReference type="SAM" id="Coils"/>
    </source>
</evidence>
<feature type="coiled-coil region" evidence="12">
    <location>
        <begin position="927"/>
        <end position="982"/>
    </location>
</feature>
<dbReference type="GO" id="GO:0005886">
    <property type="term" value="C:plasma membrane"/>
    <property type="evidence" value="ECO:0007669"/>
    <property type="project" value="TreeGrafter"/>
</dbReference>
<dbReference type="NCBIfam" id="NF037979">
    <property type="entry name" value="Na_transp"/>
    <property type="match status" value="1"/>
</dbReference>
<evidence type="ECO:0000256" key="9">
    <source>
        <dbReference type="PIRSR" id="PIRSR600175-1"/>
    </source>
</evidence>
<dbReference type="GO" id="GO:0005283">
    <property type="term" value="F:amino acid:sodium symporter activity"/>
    <property type="evidence" value="ECO:0007669"/>
    <property type="project" value="TreeGrafter"/>
</dbReference>
<keyword evidence="17" id="KW-1185">Reference proteome</keyword>
<keyword evidence="6 14" id="KW-1133">Transmembrane helix</keyword>
<feature type="transmembrane region" description="Helical" evidence="14">
    <location>
        <begin position="562"/>
        <end position="587"/>
    </location>
</feature>
<comment type="similarity">
    <text evidence="2 11">Belongs to the sodium:neurotransmitter symporter (SNF) (TC 2.A.22) family.</text>
</comment>
<dbReference type="PANTHER" id="PTHR11616:SF303">
    <property type="entry name" value="SODIUM- AND CHLORIDE-DEPENDENT GABA TRANSPORTER INE"/>
    <property type="match status" value="1"/>
</dbReference>
<feature type="transmembrane region" description="Helical" evidence="14">
    <location>
        <begin position="107"/>
        <end position="128"/>
    </location>
</feature>
<evidence type="ECO:0000259" key="15">
    <source>
        <dbReference type="Pfam" id="PF16516"/>
    </source>
</evidence>
<feature type="binding site" evidence="9">
    <location>
        <position position="353"/>
    </location>
    <ligand>
        <name>Na(+)</name>
        <dbReference type="ChEBI" id="CHEBI:29101"/>
        <label>1</label>
    </ligand>
</feature>
<keyword evidence="5 11" id="KW-0769">Symport</keyword>
<keyword evidence="9" id="KW-0915">Sodium</keyword>
<evidence type="ECO:0000256" key="6">
    <source>
        <dbReference type="ARBA" id="ARBA00022989"/>
    </source>
</evidence>
<evidence type="ECO:0000256" key="3">
    <source>
        <dbReference type="ARBA" id="ARBA00022448"/>
    </source>
</evidence>
<dbReference type="PANTHER" id="PTHR11616">
    <property type="entry name" value="SODIUM/CHLORIDE DEPENDENT TRANSPORTER"/>
    <property type="match status" value="1"/>
</dbReference>
<evidence type="ECO:0000256" key="11">
    <source>
        <dbReference type="RuleBase" id="RU003732"/>
    </source>
</evidence>
<evidence type="ECO:0000256" key="14">
    <source>
        <dbReference type="SAM" id="Phobius"/>
    </source>
</evidence>
<evidence type="ECO:0000256" key="1">
    <source>
        <dbReference type="ARBA" id="ARBA00004141"/>
    </source>
</evidence>
<keyword evidence="10" id="KW-1015">Disulfide bond</keyword>
<feature type="disulfide bond" evidence="10">
    <location>
        <begin position="189"/>
        <end position="197"/>
    </location>
</feature>
<feature type="binding site" evidence="9">
    <location>
        <position position="321"/>
    </location>
    <ligand>
        <name>Na(+)</name>
        <dbReference type="ChEBI" id="CHEBI:29101"/>
        <label>1</label>
    </ligand>
</feature>
<feature type="transmembrane region" description="Helical" evidence="14">
    <location>
        <begin position="77"/>
        <end position="95"/>
    </location>
</feature>
<reference evidence="16" key="1">
    <citation type="submission" date="2023-11" db="EMBL/GenBank/DDBJ databases">
        <title>Genome assemblies of two species of porcelain crab, Petrolisthes cinctipes and Petrolisthes manimaculis (Anomura: Porcellanidae).</title>
        <authorList>
            <person name="Angst P."/>
        </authorList>
    </citation>
    <scope>NUCLEOTIDE SEQUENCE</scope>
    <source>
        <strain evidence="16">PB745_02</strain>
        <tissue evidence="16">Gill</tissue>
    </source>
</reference>
<evidence type="ECO:0000256" key="8">
    <source>
        <dbReference type="ARBA" id="ARBA00023136"/>
    </source>
</evidence>
<feature type="coiled-coil region" evidence="12">
    <location>
        <begin position="1019"/>
        <end position="1189"/>
    </location>
</feature>
<dbReference type="InterPro" id="IPR000175">
    <property type="entry name" value="Na/ntran_symport"/>
</dbReference>
<keyword evidence="9" id="KW-0479">Metal-binding</keyword>
<dbReference type="SUPFAM" id="SSF161070">
    <property type="entry name" value="SNF-like"/>
    <property type="match status" value="1"/>
</dbReference>
<dbReference type="InterPro" id="IPR032419">
    <property type="entry name" value="CC2-LZ_dom"/>
</dbReference>
<comment type="subcellular location">
    <subcellularLocation>
        <location evidence="1">Membrane</location>
        <topology evidence="1">Multi-pass membrane protein</topology>
    </subcellularLocation>
</comment>
<feature type="binding site" evidence="9">
    <location>
        <position position="83"/>
    </location>
    <ligand>
        <name>Na(+)</name>
        <dbReference type="ChEBI" id="CHEBI:29101"/>
        <label>1</label>
    </ligand>
</feature>
<name>A0AAE1TY62_9EUCA</name>
<dbReference type="PROSITE" id="PS50267">
    <property type="entry name" value="NA_NEUROTRAN_SYMP_3"/>
    <property type="match status" value="1"/>
</dbReference>
<organism evidence="16 17">
    <name type="scientific">Petrolisthes manimaculis</name>
    <dbReference type="NCBI Taxonomy" id="1843537"/>
    <lineage>
        <taxon>Eukaryota</taxon>
        <taxon>Metazoa</taxon>
        <taxon>Ecdysozoa</taxon>
        <taxon>Arthropoda</taxon>
        <taxon>Crustacea</taxon>
        <taxon>Multicrustacea</taxon>
        <taxon>Malacostraca</taxon>
        <taxon>Eumalacostraca</taxon>
        <taxon>Eucarida</taxon>
        <taxon>Decapoda</taxon>
        <taxon>Pleocyemata</taxon>
        <taxon>Anomura</taxon>
        <taxon>Galatheoidea</taxon>
        <taxon>Porcellanidae</taxon>
        <taxon>Petrolisthes</taxon>
    </lineage>
</organism>
<evidence type="ECO:0000313" key="16">
    <source>
        <dbReference type="EMBL" id="KAK4299464.1"/>
    </source>
</evidence>
<feature type="compositionally biased region" description="Low complexity" evidence="13">
    <location>
        <begin position="1"/>
        <end position="20"/>
    </location>
</feature>
<evidence type="ECO:0000256" key="10">
    <source>
        <dbReference type="PIRSR" id="PIRSR600175-2"/>
    </source>
</evidence>
<dbReference type="EMBL" id="JAWZYT010003234">
    <property type="protein sequence ID" value="KAK4299464.1"/>
    <property type="molecule type" value="Genomic_DNA"/>
</dbReference>
<accession>A0AAE1TY62</accession>
<sequence length="1283" mass="143123">MCQHPTSTTNTNNSQVTNNDDNNDHDPNNDPKKPGEDQQNDARYGQEGGGAGGEAGGMDRQQQHEASRQTWSNKAQFVLSCIGYAVGLGNLWRFPYLCYKSGGGAFLIPYFLMLFLCGIPALLMELAVGQYTRRGPIAALGKICPLLKGAGVGTVVISFMLCTYYNVIIAWAIYYFVQSFNGELPWSSCNATWTVNCFDGYGTNVTAPNGSKSAPEEFFNEVVLEKSSGITEMGSVRLSLLLALVAAWVLVYFSLWKSIRSSGRVVYVTATVPYLLIGAFLWRALTLPGATKGLQYFFEPKWELLTHAEVWVNAAAQNFNSIGIAFGSLIAFSSYNKFTNNIVMDTWAISFTNCFTSLLAGTIVFSTLGNIAHETGKEIDDVVSEGPGLVFMVYPQALSKMPYANVWAVLFFSMLLILGLDSQFATVEVIITSMQDAFPGWIQKHLKRHEVLVLIVCFFSFLFGIPNITQGGIYFFQLIDHYAAAVSLMYLAFFEVIAIVWIYGANRLARNVKEMTGKLPSIYFRFCWYFSAPLLILAIWIFSMVDYSSPTYNKGEYIYPSWAIGLGWIIASFSIIPIPIFAVIAVVQAKGTTFWEKLQNSVQSTIEVCPCCGHALDSLDSQHTHSIGKDHVKLVMYNPQSHTDDANTNGIISEDNTTTTTTRLIIIIPGVMVQPDQVNMGQGGLCGVTSPGIDSLPLMASPSFTSTSNGIANEVNESLTSLLSTEGPVDVEDLVSKLRTIINENLELKETVAQNNLALRQQLSLVVRWKQQSEAQLHEQRQHAAQAVQQLSSLQQENATLKAHVASVKLPEEGQQRFQELSDTIKLLNTRLETSERNLRLTQDEKEKITAHRSRLEGDITLIKCDLTTSRNELERLQLERFELVSAANDLRQQLRQAREGAAVKAKTPYSSPTNEGMGILPREGEVQKLQDQLRKEQDTSSTLLQELHDTRNQVEMLECEVQRAQEEASLHRELCRKLQTKAETSAVVQAAPTIAMGQAQDMQKKISGAGDAGDALEKKRLRDEAAMLKEEVETLETALAAERQKNSDERMALNRAHNEANRLKKEIQELKDRTERESHNDQYYQVKLKSMAEKHDEATAKLMSYEELLAAKNDDLSKLKKELGQTKAALTERTSESETIAILRAQVEVYQADFRAEREAREALATDREKLRDEIRHLHTRNIQLVDELEAYQRRHFQPGAIGGGGSRAASEEPVAAPPGGGMAALSQEALWEKLSNSSDKKEEEKKEEELDENLFYCPKCNKSFAKLRPLEEHVNRCLDED</sequence>
<feature type="coiled-coil region" evidence="12">
    <location>
        <begin position="770"/>
        <end position="894"/>
    </location>
</feature>
<feature type="transmembrane region" description="Helical" evidence="14">
    <location>
        <begin position="451"/>
        <end position="476"/>
    </location>
</feature>
<evidence type="ECO:0000256" key="7">
    <source>
        <dbReference type="ARBA" id="ARBA00023054"/>
    </source>
</evidence>
<feature type="domain" description="NF-kappa-B essential modulator NEMO CC2-LZ" evidence="15">
    <location>
        <begin position="1093"/>
        <end position="1186"/>
    </location>
</feature>
<dbReference type="Pfam" id="PF16516">
    <property type="entry name" value="CC2-LZ"/>
    <property type="match status" value="1"/>
</dbReference>
<feature type="transmembrane region" description="Helical" evidence="14">
    <location>
        <begin position="482"/>
        <end position="503"/>
    </location>
</feature>
<feature type="compositionally biased region" description="Gly residues" evidence="13">
    <location>
        <begin position="46"/>
        <end position="56"/>
    </location>
</feature>
<feature type="transmembrane region" description="Helical" evidence="14">
    <location>
        <begin position="406"/>
        <end position="431"/>
    </location>
</feature>
<feature type="binding site" evidence="9">
    <location>
        <position position="422"/>
    </location>
    <ligand>
        <name>Na(+)</name>
        <dbReference type="ChEBI" id="CHEBI:29101"/>
        <label>1</label>
    </ligand>
</feature>
<feature type="transmembrane region" description="Helical" evidence="14">
    <location>
        <begin position="234"/>
        <end position="253"/>
    </location>
</feature>
<feature type="binding site" evidence="9">
    <location>
        <position position="85"/>
    </location>
    <ligand>
        <name>Na(+)</name>
        <dbReference type="ChEBI" id="CHEBI:29101"/>
        <label>1</label>
    </ligand>
</feature>
<proteinExistence type="inferred from homology"/>